<keyword evidence="3" id="KW-1185">Reference proteome</keyword>
<dbReference type="AlphaFoldDB" id="A0A4Y2P897"/>
<evidence type="ECO:0000313" key="2">
    <source>
        <dbReference type="EMBL" id="GBN47292.1"/>
    </source>
</evidence>
<accession>A0A4Y2P897</accession>
<comment type="caution">
    <text evidence="2">The sequence shown here is derived from an EMBL/GenBank/DDBJ whole genome shotgun (WGS) entry which is preliminary data.</text>
</comment>
<evidence type="ECO:0000256" key="1">
    <source>
        <dbReference type="SAM" id="MobiDB-lite"/>
    </source>
</evidence>
<dbReference type="Proteomes" id="UP000499080">
    <property type="component" value="Unassembled WGS sequence"/>
</dbReference>
<name>A0A4Y2P897_ARAVE</name>
<sequence>MTRTTPKLAPHLQPSASHQREDVWPLAGHSYLFQNGNFGTREGKNIHQGRKPMENNIAALKSRISNQTKVRQFVRRFFGQTHCEASRNIKRLT</sequence>
<protein>
    <submittedName>
        <fullName evidence="2">Uncharacterized protein</fullName>
    </submittedName>
</protein>
<feature type="region of interest" description="Disordered" evidence="1">
    <location>
        <begin position="1"/>
        <end position="20"/>
    </location>
</feature>
<organism evidence="2 3">
    <name type="scientific">Araneus ventricosus</name>
    <name type="common">Orbweaver spider</name>
    <name type="synonym">Epeira ventricosa</name>
    <dbReference type="NCBI Taxonomy" id="182803"/>
    <lineage>
        <taxon>Eukaryota</taxon>
        <taxon>Metazoa</taxon>
        <taxon>Ecdysozoa</taxon>
        <taxon>Arthropoda</taxon>
        <taxon>Chelicerata</taxon>
        <taxon>Arachnida</taxon>
        <taxon>Araneae</taxon>
        <taxon>Araneomorphae</taxon>
        <taxon>Entelegynae</taxon>
        <taxon>Araneoidea</taxon>
        <taxon>Araneidae</taxon>
        <taxon>Araneus</taxon>
    </lineage>
</organism>
<evidence type="ECO:0000313" key="3">
    <source>
        <dbReference type="Proteomes" id="UP000499080"/>
    </source>
</evidence>
<dbReference type="EMBL" id="BGPR01010650">
    <property type="protein sequence ID" value="GBN47292.1"/>
    <property type="molecule type" value="Genomic_DNA"/>
</dbReference>
<gene>
    <name evidence="2" type="ORF">AVEN_255485_1</name>
</gene>
<reference evidence="2 3" key="1">
    <citation type="journal article" date="2019" name="Sci. Rep.">
        <title>Orb-weaving spider Araneus ventricosus genome elucidates the spidroin gene catalogue.</title>
        <authorList>
            <person name="Kono N."/>
            <person name="Nakamura H."/>
            <person name="Ohtoshi R."/>
            <person name="Moran D.A.P."/>
            <person name="Shinohara A."/>
            <person name="Yoshida Y."/>
            <person name="Fujiwara M."/>
            <person name="Mori M."/>
            <person name="Tomita M."/>
            <person name="Arakawa K."/>
        </authorList>
    </citation>
    <scope>NUCLEOTIDE SEQUENCE [LARGE SCALE GENOMIC DNA]</scope>
</reference>
<proteinExistence type="predicted"/>